<dbReference type="Proteomes" id="UP001230268">
    <property type="component" value="Unassembled WGS sequence"/>
</dbReference>
<organism evidence="1 2">
    <name type="scientific">Babesia gibsoni</name>
    <dbReference type="NCBI Taxonomy" id="33632"/>
    <lineage>
        <taxon>Eukaryota</taxon>
        <taxon>Sar</taxon>
        <taxon>Alveolata</taxon>
        <taxon>Apicomplexa</taxon>
        <taxon>Aconoidasida</taxon>
        <taxon>Piroplasmida</taxon>
        <taxon>Babesiidae</taxon>
        <taxon>Babesia</taxon>
    </lineage>
</organism>
<keyword evidence="2" id="KW-1185">Reference proteome</keyword>
<accession>A0AAD8PG19</accession>
<name>A0AAD8PG19_BABGI</name>
<comment type="caution">
    <text evidence="1">The sequence shown here is derived from an EMBL/GenBank/DDBJ whole genome shotgun (WGS) entry which is preliminary data.</text>
</comment>
<sequence length="393" mass="44529">MQGMQLYRYVLDNHKRLSLYELCSYVENLHLSKLADGNIGSLLMSKLIDSLEEVLSPAVMGRVLYLINKCPSMDDECFVMITNHIYRNRLYPSGDVPRVWGRYFKFIGDNRIYHRELLEVLSNGFAEYLGNSLEHSQEVFTRRVQEAVAITAWALAICAPNMPFHSLFDVLHKLSSRENMERSVLIRVFWSMAVRNRDLHKLDPAVLERLLNETLADPSVGLRKKSHIHQIYTVLRCMKLGGIDVSALMTRCLEVLGELQYGQNDSKISTSQRYVSDVLVRLGVPHKLELVTPDLLSIDIAIEGGGEKIALEVDGPLHFTRICDSSDNSVPMKTGPTQIKQAFLRSNGWSVLSVPPLKLDETIDLSAAIASIDAYYRRILLESGSTYLRTILQ</sequence>
<evidence type="ECO:0008006" key="3">
    <source>
        <dbReference type="Google" id="ProtNLM"/>
    </source>
</evidence>
<gene>
    <name evidence="1" type="ORF">BgAZ_106620</name>
</gene>
<proteinExistence type="predicted"/>
<dbReference type="AlphaFoldDB" id="A0AAD8PG19"/>
<dbReference type="EMBL" id="JAVEPI010000001">
    <property type="protein sequence ID" value="KAK1444756.1"/>
    <property type="molecule type" value="Genomic_DNA"/>
</dbReference>
<evidence type="ECO:0000313" key="2">
    <source>
        <dbReference type="Proteomes" id="UP001230268"/>
    </source>
</evidence>
<evidence type="ECO:0000313" key="1">
    <source>
        <dbReference type="EMBL" id="KAK1444756.1"/>
    </source>
</evidence>
<protein>
    <recommendedName>
        <fullName evidence="3">RAP domain-containing protein</fullName>
    </recommendedName>
</protein>
<reference evidence="1" key="1">
    <citation type="submission" date="2023-08" db="EMBL/GenBank/DDBJ databases">
        <title>Draft sequence of the Babesia gibsoni genome.</title>
        <authorList>
            <person name="Yamagishi J.Y."/>
            <person name="Xuan X.X."/>
        </authorList>
    </citation>
    <scope>NUCLEOTIDE SEQUENCE</scope>
    <source>
        <strain evidence="1">Azabu</strain>
    </source>
</reference>